<evidence type="ECO:0000256" key="1">
    <source>
        <dbReference type="SAM" id="MobiDB-lite"/>
    </source>
</evidence>
<feature type="region of interest" description="Disordered" evidence="1">
    <location>
        <begin position="1"/>
        <end position="21"/>
    </location>
</feature>
<evidence type="ECO:0000313" key="2">
    <source>
        <dbReference type="EMBL" id="KOS45026.1"/>
    </source>
</evidence>
<protein>
    <submittedName>
        <fullName evidence="2">Uncharacterized protein</fullName>
    </submittedName>
</protein>
<organism evidence="2 3">
    <name type="scientific">Penicillium nordicum</name>
    <dbReference type="NCBI Taxonomy" id="229535"/>
    <lineage>
        <taxon>Eukaryota</taxon>
        <taxon>Fungi</taxon>
        <taxon>Dikarya</taxon>
        <taxon>Ascomycota</taxon>
        <taxon>Pezizomycotina</taxon>
        <taxon>Eurotiomycetes</taxon>
        <taxon>Eurotiomycetidae</taxon>
        <taxon>Eurotiales</taxon>
        <taxon>Aspergillaceae</taxon>
        <taxon>Penicillium</taxon>
    </lineage>
</organism>
<feature type="region of interest" description="Disordered" evidence="1">
    <location>
        <begin position="81"/>
        <end position="102"/>
    </location>
</feature>
<dbReference type="EMBL" id="LHQQ01000050">
    <property type="protein sequence ID" value="KOS45026.1"/>
    <property type="molecule type" value="Genomic_DNA"/>
</dbReference>
<reference evidence="2 3" key="1">
    <citation type="submission" date="2015-08" db="EMBL/GenBank/DDBJ databases">
        <title>Genome sequencing of Penicillium nordicum.</title>
        <authorList>
            <person name="Nguyen H.D."/>
            <person name="Seifert K.A."/>
        </authorList>
    </citation>
    <scope>NUCLEOTIDE SEQUENCE [LARGE SCALE GENOMIC DNA]</scope>
    <source>
        <strain evidence="2 3">DAOMC 185683</strain>
    </source>
</reference>
<feature type="compositionally biased region" description="Polar residues" evidence="1">
    <location>
        <begin position="91"/>
        <end position="102"/>
    </location>
</feature>
<accession>A0A0M8P441</accession>
<dbReference type="Proteomes" id="UP000037696">
    <property type="component" value="Unassembled WGS sequence"/>
</dbReference>
<evidence type="ECO:0000313" key="3">
    <source>
        <dbReference type="Proteomes" id="UP000037696"/>
    </source>
</evidence>
<keyword evidence="3" id="KW-1185">Reference proteome</keyword>
<proteinExistence type="predicted"/>
<dbReference type="AlphaFoldDB" id="A0A0M8P441"/>
<sequence length="102" mass="11332">MNDIGERISGKGSASKREKEATWSPSFVDFFFFLPAERTIRVQLDRSIFTYVTPLCPSDLSVANEIPQSVEMSQKVGLSEGTNVPRLLRHPSSTNNMGKLAL</sequence>
<gene>
    <name evidence="2" type="ORF">ACN38_g4031</name>
</gene>
<comment type="caution">
    <text evidence="2">The sequence shown here is derived from an EMBL/GenBank/DDBJ whole genome shotgun (WGS) entry which is preliminary data.</text>
</comment>
<name>A0A0M8P441_9EURO</name>